<dbReference type="GO" id="GO:0004707">
    <property type="term" value="F:MAP kinase activity"/>
    <property type="evidence" value="ECO:0007669"/>
    <property type="project" value="InterPro"/>
</dbReference>
<keyword evidence="1" id="KW-0723">Serine/threonine-protein kinase</keyword>
<feature type="compositionally biased region" description="Basic and acidic residues" evidence="7">
    <location>
        <begin position="37"/>
        <end position="52"/>
    </location>
</feature>
<feature type="binding site" evidence="6">
    <location>
        <position position="158"/>
    </location>
    <ligand>
        <name>ATP</name>
        <dbReference type="ChEBI" id="CHEBI:30616"/>
    </ligand>
</feature>
<dbReference type="Proteomes" id="UP001432027">
    <property type="component" value="Unassembled WGS sequence"/>
</dbReference>
<evidence type="ECO:0000256" key="2">
    <source>
        <dbReference type="ARBA" id="ARBA00022679"/>
    </source>
</evidence>
<dbReference type="PANTHER" id="PTHR24055">
    <property type="entry name" value="MITOGEN-ACTIVATED PROTEIN KINASE"/>
    <property type="match status" value="1"/>
</dbReference>
<proteinExistence type="predicted"/>
<dbReference type="FunFam" id="1.10.510.10:FF:002083">
    <property type="entry name" value="Mitogen-activated protein kinase 10"/>
    <property type="match status" value="1"/>
</dbReference>
<keyword evidence="3 6" id="KW-0547">Nucleotide-binding</keyword>
<dbReference type="Pfam" id="PF00069">
    <property type="entry name" value="Pkinase"/>
    <property type="match status" value="1"/>
</dbReference>
<feature type="domain" description="Protein kinase" evidence="8">
    <location>
        <begin position="124"/>
        <end position="430"/>
    </location>
</feature>
<name>A0AAV5TRF1_9BILA</name>
<dbReference type="EMBL" id="BTSX01000004">
    <property type="protein sequence ID" value="GMS96866.1"/>
    <property type="molecule type" value="Genomic_DNA"/>
</dbReference>
<keyword evidence="2" id="KW-0808">Transferase</keyword>
<dbReference type="AlphaFoldDB" id="A0AAV5TRF1"/>
<keyword evidence="10" id="KW-1185">Reference proteome</keyword>
<organism evidence="9 10">
    <name type="scientific">Pristionchus entomophagus</name>
    <dbReference type="NCBI Taxonomy" id="358040"/>
    <lineage>
        <taxon>Eukaryota</taxon>
        <taxon>Metazoa</taxon>
        <taxon>Ecdysozoa</taxon>
        <taxon>Nematoda</taxon>
        <taxon>Chromadorea</taxon>
        <taxon>Rhabditida</taxon>
        <taxon>Rhabditina</taxon>
        <taxon>Diplogasteromorpha</taxon>
        <taxon>Diplogasteroidea</taxon>
        <taxon>Neodiplogasteridae</taxon>
        <taxon>Pristionchus</taxon>
    </lineage>
</organism>
<dbReference type="SMART" id="SM00220">
    <property type="entry name" value="S_TKc"/>
    <property type="match status" value="1"/>
</dbReference>
<accession>A0AAV5TRF1</accession>
<evidence type="ECO:0000256" key="7">
    <source>
        <dbReference type="SAM" id="MobiDB-lite"/>
    </source>
</evidence>
<evidence type="ECO:0000256" key="6">
    <source>
        <dbReference type="PROSITE-ProRule" id="PRU10141"/>
    </source>
</evidence>
<dbReference type="FunFam" id="1.10.510.10:FF:002945">
    <property type="match status" value="1"/>
</dbReference>
<dbReference type="PROSITE" id="PS00107">
    <property type="entry name" value="PROTEIN_KINASE_ATP"/>
    <property type="match status" value="1"/>
</dbReference>
<feature type="non-terminal residue" evidence="9">
    <location>
        <position position="1"/>
    </location>
</feature>
<dbReference type="SUPFAM" id="SSF56112">
    <property type="entry name" value="Protein kinase-like (PK-like)"/>
    <property type="match status" value="1"/>
</dbReference>
<comment type="caution">
    <text evidence="9">The sequence shown here is derived from an EMBL/GenBank/DDBJ whole genome shotgun (WGS) entry which is preliminary data.</text>
</comment>
<dbReference type="InterPro" id="IPR050117">
    <property type="entry name" value="MAPK"/>
</dbReference>
<dbReference type="Gene3D" id="1.10.510.10">
    <property type="entry name" value="Transferase(Phosphotransferase) domain 1"/>
    <property type="match status" value="1"/>
</dbReference>
<evidence type="ECO:0000256" key="4">
    <source>
        <dbReference type="ARBA" id="ARBA00022777"/>
    </source>
</evidence>
<evidence type="ECO:0000313" key="10">
    <source>
        <dbReference type="Proteomes" id="UP001432027"/>
    </source>
</evidence>
<protein>
    <recommendedName>
        <fullName evidence="8">Protein kinase domain-containing protein</fullName>
    </recommendedName>
</protein>
<dbReference type="GO" id="GO:0005737">
    <property type="term" value="C:cytoplasm"/>
    <property type="evidence" value="ECO:0007669"/>
    <property type="project" value="UniProtKB-ARBA"/>
</dbReference>
<dbReference type="PROSITE" id="PS01351">
    <property type="entry name" value="MAPK"/>
    <property type="match status" value="1"/>
</dbReference>
<evidence type="ECO:0000256" key="3">
    <source>
        <dbReference type="ARBA" id="ARBA00022741"/>
    </source>
</evidence>
<dbReference type="InterPro" id="IPR011009">
    <property type="entry name" value="Kinase-like_dom_sf"/>
</dbReference>
<evidence type="ECO:0000259" key="8">
    <source>
        <dbReference type="PROSITE" id="PS50011"/>
    </source>
</evidence>
<dbReference type="InterPro" id="IPR003527">
    <property type="entry name" value="MAP_kinase_CS"/>
</dbReference>
<dbReference type="GO" id="GO:0005524">
    <property type="term" value="F:ATP binding"/>
    <property type="evidence" value="ECO:0007669"/>
    <property type="project" value="UniProtKB-UniRule"/>
</dbReference>
<dbReference type="InterPro" id="IPR000719">
    <property type="entry name" value="Prot_kinase_dom"/>
</dbReference>
<reference evidence="9" key="1">
    <citation type="submission" date="2023-10" db="EMBL/GenBank/DDBJ databases">
        <title>Genome assembly of Pristionchus species.</title>
        <authorList>
            <person name="Yoshida K."/>
            <person name="Sommer R.J."/>
        </authorList>
    </citation>
    <scope>NUCLEOTIDE SEQUENCE</scope>
    <source>
        <strain evidence="9">RS0144</strain>
    </source>
</reference>
<dbReference type="InterPro" id="IPR017441">
    <property type="entry name" value="Protein_kinase_ATP_BS"/>
</dbReference>
<gene>
    <name evidence="9" type="ORF">PENTCL1PPCAC_19041</name>
</gene>
<dbReference type="Gene3D" id="3.30.200.20">
    <property type="entry name" value="Phosphorylase Kinase, domain 1"/>
    <property type="match status" value="1"/>
</dbReference>
<evidence type="ECO:0000256" key="5">
    <source>
        <dbReference type="ARBA" id="ARBA00022840"/>
    </source>
</evidence>
<dbReference type="PROSITE" id="PS50011">
    <property type="entry name" value="PROTEIN_KINASE_DOM"/>
    <property type="match status" value="1"/>
</dbReference>
<evidence type="ECO:0000313" key="9">
    <source>
        <dbReference type="EMBL" id="GMS96866.1"/>
    </source>
</evidence>
<feature type="region of interest" description="Disordered" evidence="7">
    <location>
        <begin position="24"/>
        <end position="56"/>
    </location>
</feature>
<keyword evidence="4" id="KW-0418">Kinase</keyword>
<sequence>LYNSVRFSAPSRLHPALRRIPCREPGRSLRMGNHIFKQGDRSSGKSSDEERQRRRRKRDCLDLFSRRRRRGHWMEEEEATPVADGGAMDIGEDEVPATVPQTQRRFNVTQVQTLHYHIPHGYDDSNLEYLGGGSYGNVVKARAVARGDGKILTVAVKKMHHPFGSVNTARRVFREIRLLQLMRHDNVIRALDLYSPDKDFASFGDMYVVTEYAGHSLYEVLKNQRENNVIHLQLEHVKFILYQLLRGLKYIHSANVMHRDLKPSNLSLTSSCDLTVLDFGLARTVEKVPHGMSTYVMTRWYRSPEVIYWKIGSYDKQADVWSVGCIAAEMMINQPLFPGESTNSQYDMITALCGAPDQELLQKIEVNNSGQIRQVIERLSHGRERRDFYAYFRKFNPELTDDAISFLDQMLQLDPERRLTVEQALQHEYLSDYHDTKDEPIVAEPYTLEDNVEYTIQDWKKIIWNEIQNYKGDEGSPPFI</sequence>
<evidence type="ECO:0000256" key="1">
    <source>
        <dbReference type="ARBA" id="ARBA00022527"/>
    </source>
</evidence>
<keyword evidence="5 6" id="KW-0067">ATP-binding</keyword>